<accession>A0A173GF41</accession>
<evidence type="ECO:0000313" key="2">
    <source>
        <dbReference type="Proteomes" id="UP000222079"/>
    </source>
</evidence>
<dbReference type="EMBL" id="KU886224">
    <property type="protein sequence ID" value="ANH52068.1"/>
    <property type="molecule type" value="Genomic_DNA"/>
</dbReference>
<name>A0A173GF41_9CAUD</name>
<dbReference type="Proteomes" id="UP000222079">
    <property type="component" value="Segment"/>
</dbReference>
<evidence type="ECO:0000313" key="1">
    <source>
        <dbReference type="EMBL" id="ANH52068.1"/>
    </source>
</evidence>
<protein>
    <submittedName>
        <fullName evidence="1">Uncharacterized protein</fullName>
    </submittedName>
</protein>
<gene>
    <name evidence="1" type="ORF">RAY_288</name>
</gene>
<sequence length="488" mass="52828">MSIDLIASFIDDSGNVPMTALTVVKKENDEANAQLPKQVAMLKASNERIVELQSVIERVRREGMSREVAAIVASIAPEALPVGYGAEGFTEQPSKLGMAAGLESITAYVIDGIKRLIAFLIDKAKKAAAFIVDQYRRLTGIAPTAYKIDRRAAYLTAMSARFAQHFGTDLATLLEQDINAGFTSIESTRMVLSGMFADAEVLQADLSKYGKHINVMSKQIEALLADAPARVVRVNAIVNDVTVSRNGSNDRSAEILRLIDTRNLDAVVSTLRSVSKLLVSSPMYKSTGAGKDGKIKQTILEQLNSDGFREMMSGLSMAANAGMTHTMDMTDASAIIRSRNLAEAVKELTNYEEVKKRSLDDLKSATGSINSNKYVQAAEQSPGDDPTMAAVVQFNQYWDDVTTAVKVAQDITTAYAETVFKLQLFSVRCQDLALVQWSANPANAGLAEANAATERLQAVVKQYLDKVVKNTTGLKGALDDLGKLVNQL</sequence>
<organism evidence="1 2">
    <name type="scientific">Erwinia phage vB_EamM_RAY</name>
    <dbReference type="NCBI Taxonomy" id="1815987"/>
    <lineage>
        <taxon>Viruses</taxon>
        <taxon>Duplodnaviria</taxon>
        <taxon>Heunggongvirae</taxon>
        <taxon>Uroviricota</taxon>
        <taxon>Caudoviricetes</taxon>
        <taxon>Chimalliviridae</taxon>
        <taxon>Agricanvirus</taxon>
        <taxon>Agricanvirus ray</taxon>
    </lineage>
</organism>
<proteinExistence type="predicted"/>
<keyword evidence="2" id="KW-1185">Reference proteome</keyword>
<reference evidence="1 2" key="1">
    <citation type="submission" date="2016-03" db="EMBL/GenBank/DDBJ databases">
        <authorList>
            <person name="Sharma R."/>
            <person name="Esplin I.N.D."/>
            <person name="Berg J.A."/>
            <person name="Jensen G.L."/>
            <person name="Keele B.R."/>
            <person name="Ward M.E.H."/>
            <person name="Breakwell D.P."/>
            <person name="Hope S."/>
            <person name="Grose J.H."/>
        </authorList>
    </citation>
    <scope>NUCLEOTIDE SEQUENCE [LARGE SCALE GENOMIC DNA]</scope>
</reference>